<dbReference type="Ensembl" id="ENSAOCT00000032010.2">
    <property type="protein sequence ID" value="ENSAOCP00000015797.2"/>
    <property type="gene ID" value="ENSAOCG00000020603.2"/>
</dbReference>
<keyword evidence="4" id="KW-0464">Manganese</keyword>
<reference evidence="6" key="2">
    <citation type="submission" date="2025-08" db="UniProtKB">
        <authorList>
            <consortium name="Ensembl"/>
        </authorList>
    </citation>
    <scope>IDENTIFICATION</scope>
</reference>
<gene>
    <name evidence="6" type="primary">UBE2V2</name>
</gene>
<dbReference type="Gene3D" id="3.60.10.10">
    <property type="entry name" value="Endonuclease/exonuclease/phosphatase"/>
    <property type="match status" value="1"/>
</dbReference>
<dbReference type="GO" id="GO:0003906">
    <property type="term" value="F:DNA-(apurinic or apyrimidinic site) endonuclease activity"/>
    <property type="evidence" value="ECO:0007669"/>
    <property type="project" value="TreeGrafter"/>
</dbReference>
<dbReference type="AlphaFoldDB" id="A0A3Q1BMK1"/>
<dbReference type="GO" id="GO:0006284">
    <property type="term" value="P:base-excision repair"/>
    <property type="evidence" value="ECO:0007669"/>
    <property type="project" value="TreeGrafter"/>
</dbReference>
<dbReference type="InterPro" id="IPR036691">
    <property type="entry name" value="Endo/exonu/phosph_ase_sf"/>
</dbReference>
<evidence type="ECO:0008006" key="8">
    <source>
        <dbReference type="Google" id="ProtNLM"/>
    </source>
</evidence>
<protein>
    <recommendedName>
        <fullName evidence="8">Endonuclease/exonuclease/phosphatase domain-containing protein</fullName>
    </recommendedName>
</protein>
<dbReference type="Proteomes" id="UP001501940">
    <property type="component" value="Chromosome 24"/>
</dbReference>
<dbReference type="GO" id="GO:0046872">
    <property type="term" value="F:metal ion binding"/>
    <property type="evidence" value="ECO:0007669"/>
    <property type="project" value="UniProtKB-KW"/>
</dbReference>
<organism evidence="6 7">
    <name type="scientific">Amphiprion ocellaris</name>
    <name type="common">Clown anemonefish</name>
    <dbReference type="NCBI Taxonomy" id="80972"/>
    <lineage>
        <taxon>Eukaryota</taxon>
        <taxon>Metazoa</taxon>
        <taxon>Chordata</taxon>
        <taxon>Craniata</taxon>
        <taxon>Vertebrata</taxon>
        <taxon>Euteleostomi</taxon>
        <taxon>Actinopterygii</taxon>
        <taxon>Neopterygii</taxon>
        <taxon>Teleostei</taxon>
        <taxon>Neoteleostei</taxon>
        <taxon>Acanthomorphata</taxon>
        <taxon>Ovalentaria</taxon>
        <taxon>Pomacentridae</taxon>
        <taxon>Amphiprion</taxon>
    </lineage>
</organism>
<dbReference type="PANTHER" id="PTHR22748:SF6">
    <property type="entry name" value="DNA-(APURINIC OR APYRIMIDINIC SITE) ENDONUCLEASE"/>
    <property type="match status" value="1"/>
</dbReference>
<feature type="binding site" evidence="4">
    <location>
        <position position="85"/>
    </location>
    <ligand>
        <name>Mg(2+)</name>
        <dbReference type="ChEBI" id="CHEBI:18420"/>
        <label>1</label>
    </ligand>
</feature>
<dbReference type="GO" id="GO:0005634">
    <property type="term" value="C:nucleus"/>
    <property type="evidence" value="ECO:0007669"/>
    <property type="project" value="TreeGrafter"/>
</dbReference>
<dbReference type="SUPFAM" id="SSF56219">
    <property type="entry name" value="DNase I-like"/>
    <property type="match status" value="1"/>
</dbReference>
<accession>A0A3Q1BMK1</accession>
<proteinExistence type="predicted"/>
<dbReference type="GO" id="GO:0008311">
    <property type="term" value="F:double-stranded DNA 3'-5' DNA exonuclease activity"/>
    <property type="evidence" value="ECO:0007669"/>
    <property type="project" value="TreeGrafter"/>
</dbReference>
<keyword evidence="2" id="KW-0378">Hydrolase</keyword>
<reference evidence="6" key="3">
    <citation type="submission" date="2025-09" db="UniProtKB">
        <authorList>
            <consortium name="Ensembl"/>
        </authorList>
    </citation>
    <scope>IDENTIFICATION</scope>
</reference>
<evidence type="ECO:0000256" key="3">
    <source>
        <dbReference type="ARBA" id="ARBA00022842"/>
    </source>
</evidence>
<dbReference type="PANTHER" id="PTHR22748">
    <property type="entry name" value="AP ENDONUCLEASE"/>
    <property type="match status" value="1"/>
</dbReference>
<keyword evidence="3 4" id="KW-0460">Magnesium</keyword>
<reference evidence="6 7" key="1">
    <citation type="submission" date="2022-01" db="EMBL/GenBank/DDBJ databases">
        <title>A chromosome-scale genome assembly of the false clownfish, Amphiprion ocellaris.</title>
        <authorList>
            <person name="Ryu T."/>
        </authorList>
    </citation>
    <scope>NUCLEOTIDE SEQUENCE [LARGE SCALE GENOMIC DNA]</scope>
</reference>
<comment type="cofactor">
    <cofactor evidence="4">
        <name>Mg(2+)</name>
        <dbReference type="ChEBI" id="CHEBI:18420"/>
    </cofactor>
    <cofactor evidence="4">
        <name>Mn(2+)</name>
        <dbReference type="ChEBI" id="CHEBI:29035"/>
    </cofactor>
    <text evidence="4">Probably binds two magnesium or manganese ions per subunit.</text>
</comment>
<evidence type="ECO:0000256" key="2">
    <source>
        <dbReference type="ARBA" id="ARBA00022801"/>
    </source>
</evidence>
<feature type="binding site" evidence="4">
    <location>
        <position position="83"/>
    </location>
    <ligand>
        <name>Mg(2+)</name>
        <dbReference type="ChEBI" id="CHEBI:18420"/>
        <label>1</label>
    </ligand>
</feature>
<keyword evidence="1 4" id="KW-0479">Metal-binding</keyword>
<evidence type="ECO:0000256" key="1">
    <source>
        <dbReference type="ARBA" id="ARBA00022723"/>
    </source>
</evidence>
<dbReference type="GO" id="GO:0008081">
    <property type="term" value="F:phosphoric diester hydrolase activity"/>
    <property type="evidence" value="ECO:0007669"/>
    <property type="project" value="TreeGrafter"/>
</dbReference>
<dbReference type="InterPro" id="IPR004808">
    <property type="entry name" value="AP_endonuc_1"/>
</dbReference>
<feature type="site" description="Transition state stabilizer" evidence="5">
    <location>
        <position position="85"/>
    </location>
</feature>
<dbReference type="OMA" id="INLMGQN"/>
<evidence type="ECO:0000256" key="5">
    <source>
        <dbReference type="PIRSR" id="PIRSR604808-3"/>
    </source>
</evidence>
<evidence type="ECO:0000256" key="4">
    <source>
        <dbReference type="PIRSR" id="PIRSR604808-2"/>
    </source>
</evidence>
<name>A0A3Q1BMK1_AMPOC</name>
<evidence type="ECO:0000313" key="6">
    <source>
        <dbReference type="Ensembl" id="ENSAOCP00000015797.2"/>
    </source>
</evidence>
<dbReference type="GeneTree" id="ENSGT00940000176963"/>
<sequence>MWTLNRDKKIRVAVLLPEELMETVKVIGKDQDGRLMITEFNYNNETYRVINVHCPNIGGERKTFVKELNKWCVNTKNCFIIGDFNMCLSKLDRTNENKYKNDSSRTELINLMGQNNLIDIWRSLKPNKRQKYKSLNIHQN</sequence>
<evidence type="ECO:0000313" key="7">
    <source>
        <dbReference type="Proteomes" id="UP001501940"/>
    </source>
</evidence>
<keyword evidence="7" id="KW-1185">Reference proteome</keyword>
<dbReference type="STRING" id="80972.ENSAOCP00000015797"/>